<evidence type="ECO:0000313" key="3">
    <source>
        <dbReference type="Proteomes" id="UP001497522"/>
    </source>
</evidence>
<feature type="region of interest" description="Disordered" evidence="1">
    <location>
        <begin position="101"/>
        <end position="153"/>
    </location>
</feature>
<organism evidence="2 3">
    <name type="scientific">Sphagnum jensenii</name>
    <dbReference type="NCBI Taxonomy" id="128206"/>
    <lineage>
        <taxon>Eukaryota</taxon>
        <taxon>Viridiplantae</taxon>
        <taxon>Streptophyta</taxon>
        <taxon>Embryophyta</taxon>
        <taxon>Bryophyta</taxon>
        <taxon>Sphagnophytina</taxon>
        <taxon>Sphagnopsida</taxon>
        <taxon>Sphagnales</taxon>
        <taxon>Sphagnaceae</taxon>
        <taxon>Sphagnum</taxon>
    </lineage>
</organism>
<evidence type="ECO:0000256" key="1">
    <source>
        <dbReference type="SAM" id="MobiDB-lite"/>
    </source>
</evidence>
<sequence>MEAANTQVTMVSAIPTLRRLCISKTHRSETLHLSMEVNQSLIEGLVDIGASMSVMAAAVVRELGLMHLVTGSEAYKMASEEGLIQVRRGPGVDVEVLPLTMDTDEQLTELESKSDSGSSEESDEENQTGVTVEGESEFGNIELEDLVLKEGPQ</sequence>
<reference evidence="2" key="1">
    <citation type="submission" date="2024-03" db="EMBL/GenBank/DDBJ databases">
        <authorList>
            <consortium name="ELIXIR-Norway"/>
            <consortium name="Elixir Norway"/>
        </authorList>
    </citation>
    <scope>NUCLEOTIDE SEQUENCE</scope>
</reference>
<accession>A0ABP1BNF4</accession>
<dbReference type="EMBL" id="OZ023706">
    <property type="protein sequence ID" value="CAK9876982.1"/>
    <property type="molecule type" value="Genomic_DNA"/>
</dbReference>
<dbReference type="Gene3D" id="2.40.70.10">
    <property type="entry name" value="Acid Proteases"/>
    <property type="match status" value="1"/>
</dbReference>
<keyword evidence="3" id="KW-1185">Reference proteome</keyword>
<dbReference type="InterPro" id="IPR021109">
    <property type="entry name" value="Peptidase_aspartic_dom_sf"/>
</dbReference>
<evidence type="ECO:0008006" key="4">
    <source>
        <dbReference type="Google" id="ProtNLM"/>
    </source>
</evidence>
<evidence type="ECO:0000313" key="2">
    <source>
        <dbReference type="EMBL" id="CAK9876982.1"/>
    </source>
</evidence>
<gene>
    <name evidence="2" type="ORF">CSSPJE1EN2_LOCUS19024</name>
</gene>
<protein>
    <recommendedName>
        <fullName evidence="4">Aspartic peptidase DDI1-type domain-containing protein</fullName>
    </recommendedName>
</protein>
<proteinExistence type="predicted"/>
<name>A0ABP1BNF4_9BRYO</name>
<dbReference type="Proteomes" id="UP001497522">
    <property type="component" value="Chromosome 5"/>
</dbReference>